<reference evidence="5 6" key="1">
    <citation type="submission" date="2019-02" db="EMBL/GenBank/DDBJ databases">
        <title>Genomic Encyclopedia of Type Strains, Phase IV (KMG-IV): sequencing the most valuable type-strain genomes for metagenomic binning, comparative biology and taxonomic classification.</title>
        <authorList>
            <person name="Goeker M."/>
        </authorList>
    </citation>
    <scope>NUCLEOTIDE SEQUENCE [LARGE SCALE GENOMIC DNA]</scope>
    <source>
        <strain evidence="5 6">DSM 29486</strain>
    </source>
</reference>
<dbReference type="InterPro" id="IPR033248">
    <property type="entry name" value="Transketolase_C"/>
</dbReference>
<evidence type="ECO:0000256" key="2">
    <source>
        <dbReference type="ARBA" id="ARBA00007131"/>
    </source>
</evidence>
<dbReference type="PANTHER" id="PTHR43825">
    <property type="entry name" value="PYRUVATE DEHYDROGENASE E1 COMPONENT"/>
    <property type="match status" value="1"/>
</dbReference>
<dbReference type="FunFam" id="3.40.50.970:FF:000129">
    <property type="entry name" value="Transketolase"/>
    <property type="match status" value="1"/>
</dbReference>
<comment type="similarity">
    <text evidence="2">Belongs to the transketolase family.</text>
</comment>
<dbReference type="Gene3D" id="3.40.50.920">
    <property type="match status" value="1"/>
</dbReference>
<dbReference type="SMART" id="SM00861">
    <property type="entry name" value="Transket_pyr"/>
    <property type="match status" value="1"/>
</dbReference>
<dbReference type="PANTHER" id="PTHR43825:SF1">
    <property type="entry name" value="TRANSKETOLASE-LIKE PYRIMIDINE-BINDING DOMAIN-CONTAINING PROTEIN"/>
    <property type="match status" value="1"/>
</dbReference>
<dbReference type="Pfam" id="PF02780">
    <property type="entry name" value="Transketolase_C"/>
    <property type="match status" value="1"/>
</dbReference>
<proteinExistence type="inferred from homology"/>
<dbReference type="SUPFAM" id="SSF52922">
    <property type="entry name" value="TK C-terminal domain-like"/>
    <property type="match status" value="1"/>
</dbReference>
<dbReference type="AlphaFoldDB" id="A0A4Q7PT07"/>
<evidence type="ECO:0000256" key="1">
    <source>
        <dbReference type="ARBA" id="ARBA00001964"/>
    </source>
</evidence>
<dbReference type="Pfam" id="PF02779">
    <property type="entry name" value="Transket_pyr"/>
    <property type="match status" value="1"/>
</dbReference>
<comment type="caution">
    <text evidence="5">The sequence shown here is derived from an EMBL/GenBank/DDBJ whole genome shotgun (WGS) entry which is preliminary data.</text>
</comment>
<dbReference type="Gene3D" id="3.40.50.970">
    <property type="match status" value="1"/>
</dbReference>
<dbReference type="InterPro" id="IPR005475">
    <property type="entry name" value="Transketolase-like_Pyr-bd"/>
</dbReference>
<keyword evidence="6" id="KW-1185">Reference proteome</keyword>
<name>A0A4Q7PT07_9FIRM</name>
<dbReference type="OrthoDB" id="8732661at2"/>
<sequence length="313" mass="33214">MKKIPCRKSFTETLLELARKDPSIVALASDSRGSVTLGEFAEALPEQFVECGIAEQDEVGIAAGMASCGKKAFVCAPACFLSTRSLEQVKVDVAYSHTNVKVIGISGGISYGALGMSHHSLQDVAVMRAIPGMTVILPADEYQTREMTKALAEFDGPVYVRMGRGAVENVYTDEFVPFEIGKANQLTEGDDLAIIACGETVVQAVHAAESLKKAGIHVRVLDMHTIKPLDEEAVVRACKECKAILTVEESSPHGGLGEAVSHVAAENHPAPIKIIGLPDEPLVSGTSTELYEYYGLDAAGIAASARALLEKLS</sequence>
<evidence type="ECO:0000259" key="4">
    <source>
        <dbReference type="SMART" id="SM00861"/>
    </source>
</evidence>
<dbReference type="InterPro" id="IPR029061">
    <property type="entry name" value="THDP-binding"/>
</dbReference>
<comment type="cofactor">
    <cofactor evidence="1">
        <name>thiamine diphosphate</name>
        <dbReference type="ChEBI" id="CHEBI:58937"/>
    </cofactor>
</comment>
<accession>A0A4Q7PT07</accession>
<evidence type="ECO:0000313" key="6">
    <source>
        <dbReference type="Proteomes" id="UP000292927"/>
    </source>
</evidence>
<dbReference type="EMBL" id="SGXF01000001">
    <property type="protein sequence ID" value="RZT02440.1"/>
    <property type="molecule type" value="Genomic_DNA"/>
</dbReference>
<evidence type="ECO:0000256" key="3">
    <source>
        <dbReference type="ARBA" id="ARBA00023052"/>
    </source>
</evidence>
<dbReference type="SUPFAM" id="SSF52518">
    <property type="entry name" value="Thiamin diphosphate-binding fold (THDP-binding)"/>
    <property type="match status" value="1"/>
</dbReference>
<dbReference type="InterPro" id="IPR009014">
    <property type="entry name" value="Transketo_C/PFOR_II"/>
</dbReference>
<dbReference type="RefSeq" id="WP_130432821.1">
    <property type="nucleotide sequence ID" value="NZ_SGXF01000001.1"/>
</dbReference>
<dbReference type="InterPro" id="IPR051157">
    <property type="entry name" value="PDH/Transketolase"/>
</dbReference>
<dbReference type="Proteomes" id="UP000292927">
    <property type="component" value="Unassembled WGS sequence"/>
</dbReference>
<protein>
    <submittedName>
        <fullName evidence="5">Transketolase</fullName>
    </submittedName>
</protein>
<dbReference type="CDD" id="cd07033">
    <property type="entry name" value="TPP_PYR_DXS_TK_like"/>
    <property type="match status" value="1"/>
</dbReference>
<organism evidence="5 6">
    <name type="scientific">Cuneatibacter caecimuris</name>
    <dbReference type="NCBI Taxonomy" id="1796618"/>
    <lineage>
        <taxon>Bacteria</taxon>
        <taxon>Bacillati</taxon>
        <taxon>Bacillota</taxon>
        <taxon>Clostridia</taxon>
        <taxon>Lachnospirales</taxon>
        <taxon>Lachnospiraceae</taxon>
        <taxon>Cuneatibacter</taxon>
    </lineage>
</organism>
<feature type="domain" description="Transketolase-like pyrimidine-binding" evidence="4">
    <location>
        <begin position="4"/>
        <end position="170"/>
    </location>
</feature>
<evidence type="ECO:0000313" key="5">
    <source>
        <dbReference type="EMBL" id="RZT02440.1"/>
    </source>
</evidence>
<gene>
    <name evidence="5" type="ORF">EV209_0555</name>
</gene>
<keyword evidence="3" id="KW-0786">Thiamine pyrophosphate</keyword>